<dbReference type="PROSITE" id="PS50089">
    <property type="entry name" value="ZF_RING_2"/>
    <property type="match status" value="1"/>
</dbReference>
<dbReference type="PROSITE" id="PS00518">
    <property type="entry name" value="ZF_RING_1"/>
    <property type="match status" value="1"/>
</dbReference>
<evidence type="ECO:0000256" key="3">
    <source>
        <dbReference type="ARBA" id="ARBA00022833"/>
    </source>
</evidence>
<evidence type="ECO:0000313" key="7">
    <source>
        <dbReference type="Proteomes" id="UP001162120"/>
    </source>
</evidence>
<reference evidence="6" key="1">
    <citation type="submission" date="2020-06" db="EMBL/GenBank/DDBJ databases">
        <title>Lateral gene transfer of anion-conducting channel rhodopsins between green algae and giant viruses.</title>
        <authorList>
            <person name="Rozenberg A."/>
            <person name="Oppermann J."/>
            <person name="Wietek J."/>
            <person name="Fernandez Lahore R.G."/>
            <person name="Sandaa R.-A."/>
            <person name="Bratbak G."/>
            <person name="Hegemann P."/>
            <person name="Beja O."/>
        </authorList>
    </citation>
    <scope>NUCLEOTIDE SEQUENCE</scope>
    <source>
        <strain evidence="6">01B</strain>
    </source>
</reference>
<evidence type="ECO:0000259" key="5">
    <source>
        <dbReference type="PROSITE" id="PS50089"/>
    </source>
</evidence>
<dbReference type="InterPro" id="IPR017907">
    <property type="entry name" value="Znf_RING_CS"/>
</dbReference>
<dbReference type="Proteomes" id="UP001162120">
    <property type="component" value="Segment"/>
</dbReference>
<gene>
    <name evidence="6" type="ORF">HWQ62_00009</name>
</gene>
<dbReference type="InterPro" id="IPR013083">
    <property type="entry name" value="Znf_RING/FYVE/PHD"/>
</dbReference>
<evidence type="ECO:0000256" key="2">
    <source>
        <dbReference type="ARBA" id="ARBA00022771"/>
    </source>
</evidence>
<dbReference type="Pfam" id="PF13639">
    <property type="entry name" value="zf-RING_2"/>
    <property type="match status" value="1"/>
</dbReference>
<evidence type="ECO:0000313" key="6">
    <source>
        <dbReference type="EMBL" id="QOI90147.1"/>
    </source>
</evidence>
<keyword evidence="2 4" id="KW-0863">Zinc-finger</keyword>
<name>A0A7M4CEP5_9VIRU</name>
<keyword evidence="3" id="KW-0862">Zinc</keyword>
<dbReference type="SUPFAM" id="SSF57850">
    <property type="entry name" value="RING/U-box"/>
    <property type="match status" value="1"/>
</dbReference>
<dbReference type="InterPro" id="IPR001841">
    <property type="entry name" value="Znf_RING"/>
</dbReference>
<organism evidence="6 7">
    <name type="scientific">Pyramimonas orientalis virus 01B</name>
    <dbReference type="NCBI Taxonomy" id="3134525"/>
    <lineage>
        <taxon>Viruses</taxon>
        <taxon>Varidnaviria</taxon>
        <taxon>Bamfordvirae</taxon>
        <taxon>Nucleocytoviricota</taxon>
        <taxon>Megaviricetes</taxon>
        <taxon>Imitervirales</taxon>
        <taxon>Allomimiviridae</taxon>
        <taxon>Heliosvirus</taxon>
        <taxon>Heliosvirus raunefjordenense</taxon>
    </lineage>
</organism>
<evidence type="ECO:0000256" key="4">
    <source>
        <dbReference type="PROSITE-ProRule" id="PRU00175"/>
    </source>
</evidence>
<proteinExistence type="predicted"/>
<dbReference type="EMBL" id="MT663534">
    <property type="protein sequence ID" value="QOI90147.1"/>
    <property type="molecule type" value="Genomic_DNA"/>
</dbReference>
<accession>A0A7M4CEP5</accession>
<dbReference type="Gene3D" id="3.30.40.10">
    <property type="entry name" value="Zinc/RING finger domain, C3HC4 (zinc finger)"/>
    <property type="match status" value="1"/>
</dbReference>
<evidence type="ECO:0000256" key="1">
    <source>
        <dbReference type="ARBA" id="ARBA00022723"/>
    </source>
</evidence>
<keyword evidence="7" id="KW-1185">Reference proteome</keyword>
<dbReference type="GO" id="GO:0008270">
    <property type="term" value="F:zinc ion binding"/>
    <property type="evidence" value="ECO:0007669"/>
    <property type="project" value="UniProtKB-KW"/>
</dbReference>
<protein>
    <recommendedName>
        <fullName evidence="5">RING-type domain-containing protein</fullName>
    </recommendedName>
</protein>
<feature type="domain" description="RING-type" evidence="5">
    <location>
        <begin position="51"/>
        <end position="92"/>
    </location>
</feature>
<keyword evidence="1" id="KW-0479">Metal-binding</keyword>
<sequence length="121" mass="14177">MKHFIQKLSKIKNSFTKKTKVKSVYFADGVKDAILDDKEDTQVNREDLNECPICFKEYHFDQDCSLDNCIHAMCLDCMSSMYNEHRQQCPLCMKPFSNADFSRMKGVFHIMSSKNRSKKTM</sequence>